<dbReference type="SMART" id="SM00711">
    <property type="entry name" value="TDU"/>
    <property type="match status" value="2"/>
</dbReference>
<reference evidence="3" key="1">
    <citation type="submission" date="2025-08" db="UniProtKB">
        <authorList>
            <consortium name="RefSeq"/>
        </authorList>
    </citation>
    <scope>IDENTIFICATION</scope>
</reference>
<evidence type="ECO:0000313" key="2">
    <source>
        <dbReference type="Proteomes" id="UP001652628"/>
    </source>
</evidence>
<proteinExistence type="predicted"/>
<dbReference type="Proteomes" id="UP001652628">
    <property type="component" value="Chromosome 3"/>
</dbReference>
<dbReference type="GeneID" id="108013418"/>
<feature type="compositionally biased region" description="Pro residues" evidence="1">
    <location>
        <begin position="377"/>
        <end position="388"/>
    </location>
</feature>
<feature type="compositionally biased region" description="Basic residues" evidence="1">
    <location>
        <begin position="107"/>
        <end position="118"/>
    </location>
</feature>
<feature type="region of interest" description="Disordered" evidence="1">
    <location>
        <begin position="313"/>
        <end position="491"/>
    </location>
</feature>
<gene>
    <name evidence="3" type="primary">Tgi</name>
</gene>
<name>A0AB39ZG06_DROSZ</name>
<dbReference type="InterPro" id="IPR006627">
    <property type="entry name" value="TDU_repeat"/>
</dbReference>
<feature type="compositionally biased region" description="Low complexity" evidence="1">
    <location>
        <begin position="97"/>
        <end position="106"/>
    </location>
</feature>
<dbReference type="CTD" id="39521"/>
<feature type="region of interest" description="Disordered" evidence="1">
    <location>
        <begin position="82"/>
        <end position="151"/>
    </location>
</feature>
<feature type="compositionally biased region" description="Low complexity" evidence="1">
    <location>
        <begin position="342"/>
        <end position="355"/>
    </location>
</feature>
<feature type="compositionally biased region" description="Low complexity" evidence="1">
    <location>
        <begin position="121"/>
        <end position="144"/>
    </location>
</feature>
<dbReference type="GO" id="GO:0001223">
    <property type="term" value="F:transcription coactivator binding"/>
    <property type="evidence" value="ECO:0007669"/>
    <property type="project" value="TreeGrafter"/>
</dbReference>
<dbReference type="InterPro" id="IPR028184">
    <property type="entry name" value="VGLL4"/>
</dbReference>
<feature type="region of interest" description="Disordered" evidence="1">
    <location>
        <begin position="174"/>
        <end position="301"/>
    </location>
</feature>
<evidence type="ECO:0000256" key="1">
    <source>
        <dbReference type="SAM" id="MobiDB-lite"/>
    </source>
</evidence>
<dbReference type="PANTHER" id="PTHR17604">
    <property type="entry name" value="TRANSCRIPTION COFACTOR VESTIGIAL-LIKE PROTEIN 4"/>
    <property type="match status" value="1"/>
</dbReference>
<feature type="compositionally biased region" description="Pro residues" evidence="1">
    <location>
        <begin position="321"/>
        <end position="331"/>
    </location>
</feature>
<organism evidence="2 3">
    <name type="scientific">Drosophila suzukii</name>
    <name type="common">Spotted-wing drosophila fruit fly</name>
    <dbReference type="NCBI Taxonomy" id="28584"/>
    <lineage>
        <taxon>Eukaryota</taxon>
        <taxon>Metazoa</taxon>
        <taxon>Ecdysozoa</taxon>
        <taxon>Arthropoda</taxon>
        <taxon>Hexapoda</taxon>
        <taxon>Insecta</taxon>
        <taxon>Pterygota</taxon>
        <taxon>Neoptera</taxon>
        <taxon>Endopterygota</taxon>
        <taxon>Diptera</taxon>
        <taxon>Brachycera</taxon>
        <taxon>Muscomorpha</taxon>
        <taxon>Ephydroidea</taxon>
        <taxon>Drosophilidae</taxon>
        <taxon>Drosophila</taxon>
        <taxon>Sophophora</taxon>
    </lineage>
</organism>
<feature type="compositionally biased region" description="Low complexity" evidence="1">
    <location>
        <begin position="508"/>
        <end position="526"/>
    </location>
</feature>
<accession>A0AB39ZG06</accession>
<feature type="compositionally biased region" description="Polar residues" evidence="1">
    <location>
        <begin position="265"/>
        <end position="275"/>
    </location>
</feature>
<feature type="region of interest" description="Disordered" evidence="1">
    <location>
        <begin position="507"/>
        <end position="528"/>
    </location>
</feature>
<protein>
    <submittedName>
        <fullName evidence="3">Protein enabled homolog isoform X1</fullName>
    </submittedName>
</protein>
<dbReference type="GO" id="GO:0045892">
    <property type="term" value="P:negative regulation of DNA-templated transcription"/>
    <property type="evidence" value="ECO:0007669"/>
    <property type="project" value="TreeGrafter"/>
</dbReference>
<dbReference type="RefSeq" id="XP_016934765.2">
    <property type="nucleotide sequence ID" value="XM_017079276.4"/>
</dbReference>
<evidence type="ECO:0000313" key="3">
    <source>
        <dbReference type="RefSeq" id="XP_016934765.2"/>
    </source>
</evidence>
<dbReference type="AlphaFoldDB" id="A0AB39ZG06"/>
<dbReference type="PANTHER" id="PTHR17604:SF7">
    <property type="entry name" value="TONDU-DOMAIN-CONTAINING GROWTH INHIBITOR, ISOFORM A"/>
    <property type="match status" value="1"/>
</dbReference>
<sequence length="559" mass="60319">MEFLCILNAFEQNYYNRIKEIERYAAAAAAASSPTSSASTSSASCSSGPSTSSSASSTASSPSSSAQAAAALAATQRLAAYQGHGPGSQSQGAMFYHPHQQQQQQQPHHHNHHHHLHRQQLEQLQSLQADSGNQQPHPHPQSSSDPNASSMANSLLWQPWRDLQQAAAMHHQLYRQQQQQLHKEMRVTSKELPTTKWRRERRQRTAEYQVHEAGSSERDRERERERERDREDMDSPIDMSVTTGALKQRASPPPPYREPLPGTNYAANSRPSVITQAPPKREPPEPAHQSSDMALCDIDEHFRRSLGSENYAALFAKKSPTPTPTPTPSPCGTPKQQVSPLAYVSPSSAASTAASQLYQPHRSPLAKPGLVIMEPESPQPELPPPQEEPLPLSLALHRTQTPPSPPPSATGSGPALPTAVSQVMEAAVPVAAKRTVLDTPHHTPPRYNTPPPPPPAYGTAGTPPTLTPTPIQTPNSNPNPNPTLSQIPTTTTPSMPAIIRVKAEPGLAAAAASSTQTPPASPTSSTNISIFTKTEASVDDHFAKALGDTWTKLQGGHKE</sequence>
<feature type="compositionally biased region" description="Pro residues" evidence="1">
    <location>
        <begin position="447"/>
        <end position="456"/>
    </location>
</feature>
<keyword evidence="2" id="KW-1185">Reference proteome</keyword>
<feature type="region of interest" description="Disordered" evidence="1">
    <location>
        <begin position="32"/>
        <end position="62"/>
    </location>
</feature>
<feature type="compositionally biased region" description="Basic and acidic residues" evidence="1">
    <location>
        <begin position="214"/>
        <end position="233"/>
    </location>
</feature>
<feature type="compositionally biased region" description="Low complexity" evidence="1">
    <location>
        <begin position="457"/>
        <end position="478"/>
    </location>
</feature>